<dbReference type="GO" id="GO:0005524">
    <property type="term" value="F:ATP binding"/>
    <property type="evidence" value="ECO:0007669"/>
    <property type="project" value="UniProtKB-KW"/>
</dbReference>
<dbReference type="Pfam" id="PF00005">
    <property type="entry name" value="ABC_tran"/>
    <property type="match status" value="1"/>
</dbReference>
<dbReference type="AlphaFoldDB" id="A0A090QC96"/>
<evidence type="ECO:0000256" key="3">
    <source>
        <dbReference type="ARBA" id="ARBA00022840"/>
    </source>
</evidence>
<protein>
    <submittedName>
        <fullName evidence="5">Lipopolysaccharide ABC transporter ATP-binding protein LptB</fullName>
    </submittedName>
</protein>
<sequence>MQQLRADNLQKSYKGRPVVKGVSFEVNQGEIVGLLGPNGAGKTTSFYMTVGLVKPTGGDVWLDDKKNYSIPRCTNVHKMV</sequence>
<evidence type="ECO:0000313" key="6">
    <source>
        <dbReference type="Proteomes" id="UP000029226"/>
    </source>
</evidence>
<feature type="domain" description="ABC transporter" evidence="4">
    <location>
        <begin position="19"/>
        <end position="68"/>
    </location>
</feature>
<dbReference type="Gene3D" id="3.40.50.300">
    <property type="entry name" value="P-loop containing nucleotide triphosphate hydrolases"/>
    <property type="match status" value="1"/>
</dbReference>
<evidence type="ECO:0000256" key="2">
    <source>
        <dbReference type="ARBA" id="ARBA00022741"/>
    </source>
</evidence>
<dbReference type="InterPro" id="IPR051120">
    <property type="entry name" value="ABC_AA/LPS_Transport"/>
</dbReference>
<keyword evidence="3 5" id="KW-0067">ATP-binding</keyword>
<dbReference type="SUPFAM" id="SSF52540">
    <property type="entry name" value="P-loop containing nucleoside triphosphate hydrolases"/>
    <property type="match status" value="1"/>
</dbReference>
<keyword evidence="1" id="KW-0813">Transport</keyword>
<dbReference type="PANTHER" id="PTHR45772:SF10">
    <property type="entry name" value="LIPOPOLYSACCHARIDE EXPORT SYSTEM ATP-BINDING PROTEIN LPTB"/>
    <property type="match status" value="1"/>
</dbReference>
<evidence type="ECO:0000256" key="1">
    <source>
        <dbReference type="ARBA" id="ARBA00022448"/>
    </source>
</evidence>
<dbReference type="GO" id="GO:0016887">
    <property type="term" value="F:ATP hydrolysis activity"/>
    <property type="evidence" value="ECO:0007669"/>
    <property type="project" value="InterPro"/>
</dbReference>
<dbReference type="PANTHER" id="PTHR45772">
    <property type="entry name" value="CONSERVED COMPONENT OF ABC TRANSPORTER FOR NATURAL AMINO ACIDS-RELATED"/>
    <property type="match status" value="1"/>
</dbReference>
<evidence type="ECO:0000259" key="4">
    <source>
        <dbReference type="Pfam" id="PF00005"/>
    </source>
</evidence>
<dbReference type="EMBL" id="BBMM01000002">
    <property type="protein sequence ID" value="GAK99388.1"/>
    <property type="molecule type" value="Genomic_DNA"/>
</dbReference>
<evidence type="ECO:0000313" key="5">
    <source>
        <dbReference type="EMBL" id="GAK99388.1"/>
    </source>
</evidence>
<dbReference type="Proteomes" id="UP000029226">
    <property type="component" value="Unassembled WGS sequence"/>
</dbReference>
<comment type="caution">
    <text evidence="5">The sequence shown here is derived from an EMBL/GenBank/DDBJ whole genome shotgun (WGS) entry which is preliminary data.</text>
</comment>
<gene>
    <name evidence="5" type="ORF">JCM19314_3433</name>
</gene>
<organism evidence="5 6">
    <name type="scientific">Nonlabens ulvanivorans</name>
    <name type="common">Persicivirga ulvanivorans</name>
    <dbReference type="NCBI Taxonomy" id="906888"/>
    <lineage>
        <taxon>Bacteria</taxon>
        <taxon>Pseudomonadati</taxon>
        <taxon>Bacteroidota</taxon>
        <taxon>Flavobacteriia</taxon>
        <taxon>Flavobacteriales</taxon>
        <taxon>Flavobacteriaceae</taxon>
        <taxon>Nonlabens</taxon>
    </lineage>
</organism>
<dbReference type="GO" id="GO:0005886">
    <property type="term" value="C:plasma membrane"/>
    <property type="evidence" value="ECO:0007669"/>
    <property type="project" value="TreeGrafter"/>
</dbReference>
<keyword evidence="2" id="KW-0547">Nucleotide-binding</keyword>
<reference evidence="5 6" key="1">
    <citation type="journal article" date="2014" name="Genome Announc.">
        <title>Draft Genome Sequences of Marine Flavobacterium Nonlabens Strains NR17, NR24, NR27, NR32, NR33, and Ara13.</title>
        <authorList>
            <person name="Nakanishi M."/>
            <person name="Meirelles P."/>
            <person name="Suzuki R."/>
            <person name="Takatani N."/>
            <person name="Mino S."/>
            <person name="Suda W."/>
            <person name="Oshima K."/>
            <person name="Hattori M."/>
            <person name="Ohkuma M."/>
            <person name="Hosokawa M."/>
            <person name="Miyashita K."/>
            <person name="Thompson F.L."/>
            <person name="Niwa A."/>
            <person name="Sawabe T."/>
            <person name="Sawabe T."/>
        </authorList>
    </citation>
    <scope>NUCLEOTIDE SEQUENCE [LARGE SCALE GENOMIC DNA]</scope>
    <source>
        <strain evidence="6">JCM19314</strain>
    </source>
</reference>
<dbReference type="InterPro" id="IPR027417">
    <property type="entry name" value="P-loop_NTPase"/>
</dbReference>
<dbReference type="InterPro" id="IPR003439">
    <property type="entry name" value="ABC_transporter-like_ATP-bd"/>
</dbReference>
<accession>A0A090QC96</accession>
<proteinExistence type="predicted"/>
<name>A0A090QC96_NONUL</name>